<dbReference type="SUPFAM" id="SSF46689">
    <property type="entry name" value="Homeodomain-like"/>
    <property type="match status" value="2"/>
</dbReference>
<comment type="caution">
    <text evidence="5">The sequence shown here is derived from an EMBL/GenBank/DDBJ whole genome shotgun (WGS) entry which is preliminary data.</text>
</comment>
<dbReference type="SMART" id="SM00342">
    <property type="entry name" value="HTH_ARAC"/>
    <property type="match status" value="1"/>
</dbReference>
<dbReference type="InterPro" id="IPR011256">
    <property type="entry name" value="Reg_factor_effector_dom_sf"/>
</dbReference>
<accession>A0ABQ5N9H2</accession>
<evidence type="ECO:0000256" key="1">
    <source>
        <dbReference type="ARBA" id="ARBA00023015"/>
    </source>
</evidence>
<dbReference type="InterPro" id="IPR018060">
    <property type="entry name" value="HTH_AraC"/>
</dbReference>
<keyword evidence="1" id="KW-0805">Transcription regulation</keyword>
<dbReference type="Gene3D" id="1.10.10.60">
    <property type="entry name" value="Homeodomain-like"/>
    <property type="match status" value="2"/>
</dbReference>
<dbReference type="InterPro" id="IPR020449">
    <property type="entry name" value="Tscrpt_reg_AraC-type_HTH"/>
</dbReference>
<dbReference type="InterPro" id="IPR009057">
    <property type="entry name" value="Homeodomain-like_sf"/>
</dbReference>
<feature type="domain" description="HTH araC/xylS-type" evidence="4">
    <location>
        <begin position="8"/>
        <end position="106"/>
    </location>
</feature>
<dbReference type="Proteomes" id="UP001208567">
    <property type="component" value="Unassembled WGS sequence"/>
</dbReference>
<dbReference type="PRINTS" id="PR00032">
    <property type="entry name" value="HTHARAC"/>
</dbReference>
<reference evidence="5 6" key="1">
    <citation type="journal article" date="2024" name="Int. J. Syst. Evol. Microbiol.">
        <title>Clostridium omnivorum sp. nov., isolated from anoxic soil under the treatment of reductive soil disinfestation.</title>
        <authorList>
            <person name="Ueki A."/>
            <person name="Tonouchi A."/>
            <person name="Kaku N."/>
            <person name="Honma S."/>
            <person name="Ueki K."/>
        </authorList>
    </citation>
    <scope>NUCLEOTIDE SEQUENCE [LARGE SCALE GENOMIC DNA]</scope>
    <source>
        <strain evidence="5 6">E14</strain>
    </source>
</reference>
<dbReference type="InterPro" id="IPR029442">
    <property type="entry name" value="GyrI-like"/>
</dbReference>
<dbReference type="EMBL" id="BRXR01000001">
    <property type="protein sequence ID" value="GLC31832.1"/>
    <property type="molecule type" value="Genomic_DNA"/>
</dbReference>
<protein>
    <submittedName>
        <fullName evidence="5">AraC family transcriptional regulator</fullName>
    </submittedName>
</protein>
<dbReference type="PROSITE" id="PS00041">
    <property type="entry name" value="HTH_ARAC_FAMILY_1"/>
    <property type="match status" value="1"/>
</dbReference>
<dbReference type="Pfam" id="PF06445">
    <property type="entry name" value="GyrI-like"/>
    <property type="match status" value="1"/>
</dbReference>
<keyword evidence="6" id="KW-1185">Reference proteome</keyword>
<keyword evidence="3" id="KW-0804">Transcription</keyword>
<dbReference type="RefSeq" id="WP_264851156.1">
    <property type="nucleotide sequence ID" value="NZ_BRXR01000001.1"/>
</dbReference>
<dbReference type="Pfam" id="PF12833">
    <property type="entry name" value="HTH_18"/>
    <property type="match status" value="1"/>
</dbReference>
<dbReference type="Gene3D" id="3.20.80.10">
    <property type="entry name" value="Regulatory factor, effector binding domain"/>
    <property type="match status" value="1"/>
</dbReference>
<evidence type="ECO:0000313" key="5">
    <source>
        <dbReference type="EMBL" id="GLC31832.1"/>
    </source>
</evidence>
<keyword evidence="2" id="KW-0238">DNA-binding</keyword>
<evidence type="ECO:0000313" key="6">
    <source>
        <dbReference type="Proteomes" id="UP001208567"/>
    </source>
</evidence>
<organism evidence="5 6">
    <name type="scientific">Clostridium omnivorum</name>
    <dbReference type="NCBI Taxonomy" id="1604902"/>
    <lineage>
        <taxon>Bacteria</taxon>
        <taxon>Bacillati</taxon>
        <taxon>Bacillota</taxon>
        <taxon>Clostridia</taxon>
        <taxon>Eubacteriales</taxon>
        <taxon>Clostridiaceae</taxon>
        <taxon>Clostridium</taxon>
    </lineage>
</organism>
<evidence type="ECO:0000256" key="2">
    <source>
        <dbReference type="ARBA" id="ARBA00023125"/>
    </source>
</evidence>
<gene>
    <name evidence="5" type="ORF">bsdE14_32420</name>
</gene>
<dbReference type="PANTHER" id="PTHR47504">
    <property type="entry name" value="RIGHT ORIGIN-BINDING PROTEIN"/>
    <property type="match status" value="1"/>
</dbReference>
<sequence length="297" mass="34586">MNYIANMQHAIDFINTNVNNELNLDDIARQAYMSRSYFSKIFRIITGYSVKEYVTAYRLYLAAQDLLITDKKIIDIAFEYGFNSQQTFTKAFVKAYGKPPGNFRMTKTLLMPLKQLNLYFDGGMNMDTIFNNVQFIQKEEFYVVGIEVKVDYNNSGHKCIRELWDRWIKEKIYEKIPNAVNFPTTMGMTEDTTKEDMAIYRICMEVTNLDNIPEGLIGKVMPKTTYAVFRLTLDKLVSGEFWQYFYKKWLPESGYEQPGALLTQSGWQQTSMAQIEVYSNVTCAKGEEIEIYAPILR</sequence>
<evidence type="ECO:0000259" key="4">
    <source>
        <dbReference type="PROSITE" id="PS01124"/>
    </source>
</evidence>
<dbReference type="SUPFAM" id="SSF55136">
    <property type="entry name" value="Probable bacterial effector-binding domain"/>
    <property type="match status" value="1"/>
</dbReference>
<dbReference type="InterPro" id="IPR050959">
    <property type="entry name" value="MarA-like"/>
</dbReference>
<dbReference type="InterPro" id="IPR018062">
    <property type="entry name" value="HTH_AraC-typ_CS"/>
</dbReference>
<dbReference type="PROSITE" id="PS01124">
    <property type="entry name" value="HTH_ARAC_FAMILY_2"/>
    <property type="match status" value="1"/>
</dbReference>
<evidence type="ECO:0000256" key="3">
    <source>
        <dbReference type="ARBA" id="ARBA00023163"/>
    </source>
</evidence>
<dbReference type="InterPro" id="IPR010499">
    <property type="entry name" value="AraC_E-bd"/>
</dbReference>
<dbReference type="PANTHER" id="PTHR47504:SF5">
    <property type="entry name" value="RIGHT ORIGIN-BINDING PROTEIN"/>
    <property type="match status" value="1"/>
</dbReference>
<dbReference type="SMART" id="SM00871">
    <property type="entry name" value="AraC_E_bind"/>
    <property type="match status" value="1"/>
</dbReference>
<name>A0ABQ5N9H2_9CLOT</name>
<proteinExistence type="predicted"/>